<gene>
    <name evidence="3" type="ORF">CUNI_LOCUS17593</name>
</gene>
<dbReference type="GO" id="GO:0005634">
    <property type="term" value="C:nucleus"/>
    <property type="evidence" value="ECO:0007669"/>
    <property type="project" value="TreeGrafter"/>
</dbReference>
<name>A0A8S3ZWN3_9EUPU</name>
<dbReference type="Pfam" id="PF13905">
    <property type="entry name" value="Thioredoxin_8"/>
    <property type="match status" value="1"/>
</dbReference>
<feature type="compositionally biased region" description="Polar residues" evidence="1">
    <location>
        <begin position="23"/>
        <end position="42"/>
    </location>
</feature>
<dbReference type="PANTHER" id="PTHR46472:SF1">
    <property type="entry name" value="NUCLEOREDOXIN"/>
    <property type="match status" value="1"/>
</dbReference>
<accession>A0A8S3ZWN3</accession>
<feature type="region of interest" description="Disordered" evidence="1">
    <location>
        <begin position="1"/>
        <end position="43"/>
    </location>
</feature>
<dbReference type="GO" id="GO:0030178">
    <property type="term" value="P:negative regulation of Wnt signaling pathway"/>
    <property type="evidence" value="ECO:0007669"/>
    <property type="project" value="TreeGrafter"/>
</dbReference>
<dbReference type="Gene3D" id="3.40.30.10">
    <property type="entry name" value="Glutaredoxin"/>
    <property type="match status" value="1"/>
</dbReference>
<dbReference type="PROSITE" id="PS51352">
    <property type="entry name" value="THIOREDOXIN_2"/>
    <property type="match status" value="1"/>
</dbReference>
<dbReference type="InterPro" id="IPR012336">
    <property type="entry name" value="Thioredoxin-like_fold"/>
</dbReference>
<dbReference type="CDD" id="cd02964">
    <property type="entry name" value="TryX_like_family"/>
    <property type="match status" value="1"/>
</dbReference>
<evidence type="ECO:0000313" key="4">
    <source>
        <dbReference type="Proteomes" id="UP000678393"/>
    </source>
</evidence>
<protein>
    <recommendedName>
        <fullName evidence="2">Thioredoxin domain-containing protein</fullName>
    </recommendedName>
</protein>
<dbReference type="InterPro" id="IPR036249">
    <property type="entry name" value="Thioredoxin-like_sf"/>
</dbReference>
<organism evidence="3 4">
    <name type="scientific">Candidula unifasciata</name>
    <dbReference type="NCBI Taxonomy" id="100452"/>
    <lineage>
        <taxon>Eukaryota</taxon>
        <taxon>Metazoa</taxon>
        <taxon>Spiralia</taxon>
        <taxon>Lophotrochozoa</taxon>
        <taxon>Mollusca</taxon>
        <taxon>Gastropoda</taxon>
        <taxon>Heterobranchia</taxon>
        <taxon>Euthyneura</taxon>
        <taxon>Panpulmonata</taxon>
        <taxon>Eupulmonata</taxon>
        <taxon>Stylommatophora</taxon>
        <taxon>Helicina</taxon>
        <taxon>Helicoidea</taxon>
        <taxon>Geomitridae</taxon>
        <taxon>Candidula</taxon>
    </lineage>
</organism>
<evidence type="ECO:0000256" key="1">
    <source>
        <dbReference type="SAM" id="MobiDB-lite"/>
    </source>
</evidence>
<reference evidence="3" key="1">
    <citation type="submission" date="2021-04" db="EMBL/GenBank/DDBJ databases">
        <authorList>
            <consortium name="Molecular Ecology Group"/>
        </authorList>
    </citation>
    <scope>NUCLEOTIDE SEQUENCE</scope>
</reference>
<feature type="region of interest" description="Disordered" evidence="1">
    <location>
        <begin position="212"/>
        <end position="284"/>
    </location>
</feature>
<dbReference type="GO" id="GO:0031397">
    <property type="term" value="P:negative regulation of protein ubiquitination"/>
    <property type="evidence" value="ECO:0007669"/>
    <property type="project" value="TreeGrafter"/>
</dbReference>
<dbReference type="Proteomes" id="UP000678393">
    <property type="component" value="Unassembled WGS sequence"/>
</dbReference>
<dbReference type="PANTHER" id="PTHR46472">
    <property type="entry name" value="NUCLEOREDOXIN"/>
    <property type="match status" value="1"/>
</dbReference>
<dbReference type="GO" id="GO:0004791">
    <property type="term" value="F:thioredoxin-disulfide reductase (NADPH) activity"/>
    <property type="evidence" value="ECO:0007669"/>
    <property type="project" value="TreeGrafter"/>
</dbReference>
<feature type="compositionally biased region" description="Basic and acidic residues" evidence="1">
    <location>
        <begin position="263"/>
        <end position="272"/>
    </location>
</feature>
<sequence>MSKPTKAQDPSSSKKHKSRVSSIDASTVKNTQADTQDNSNMKTAAAKPKIALHPLEQLLGTSVKNASGLTVNPKSFAVENGVLGLYFAANWCPPCRTLTPKLALLYDELKTSDRKFEVVFISFDYSQESFTQYFSKMPWYALDYSELDKRVEVAEHFDIKGIPVLIVIDANSCEVITLNGREMIALDPKGSLFPWKLEEAEAALDTLILQEAPASPANSTTEVNDSKPPETGNKPPETGNKPPETGNKPSETGNKPPDAGNKPPEEADKSPEEIPTAVGDSNTE</sequence>
<evidence type="ECO:0000313" key="3">
    <source>
        <dbReference type="EMBL" id="CAG5132035.1"/>
    </source>
</evidence>
<keyword evidence="4" id="KW-1185">Reference proteome</keyword>
<comment type="caution">
    <text evidence="3">The sequence shown here is derived from an EMBL/GenBank/DDBJ whole genome shotgun (WGS) entry which is preliminary data.</text>
</comment>
<evidence type="ECO:0000259" key="2">
    <source>
        <dbReference type="PROSITE" id="PS51352"/>
    </source>
</evidence>
<dbReference type="AlphaFoldDB" id="A0A8S3ZWN3"/>
<dbReference type="SUPFAM" id="SSF52833">
    <property type="entry name" value="Thioredoxin-like"/>
    <property type="match status" value="1"/>
</dbReference>
<dbReference type="EMBL" id="CAJHNH020005024">
    <property type="protein sequence ID" value="CAG5132035.1"/>
    <property type="molecule type" value="Genomic_DNA"/>
</dbReference>
<feature type="domain" description="Thioredoxin" evidence="2">
    <location>
        <begin position="57"/>
        <end position="209"/>
    </location>
</feature>
<proteinExistence type="predicted"/>
<dbReference type="InterPro" id="IPR013766">
    <property type="entry name" value="Thioredoxin_domain"/>
</dbReference>
<dbReference type="OrthoDB" id="409136at2759"/>